<sequence>MPGFTAINACMKEAQRTTLEALPVTTEGDGTRTKASGQRHSSRKHHTRVGESTQAVNDIVPGDSANKRISSQGKKIYGRVSDQPATKRTKRGDVDMNMHIAKFGAQTTQKVDSEERSSFKSTASSSKDAAGMSLSSKAKLDSFRDNYMRSSGDSDKLMGGPGPISLHAPQTSMNTLQRLQPQTTMQAVQSSAFGSSVLYSSSDSHLLASSSNVTDGVPMAPPPSTYSGRNLKAEDCGAMTPAANPSSCDKYTIEHANSVLQPERSLLLRTNSEDFGCPIDESDDDSVELVKRVNKLEMLRKSPSPRERRLNIRDVDENEDYDGALFTVEERRLLDSIKPAKQGPRPIVRTSFPTPILDRTSLFGATNASTLRTCFRLGEALNTGCQAVRGNHKAVLEIYARVTSSWRDTKPSRKQHFIFNDLYHDKPPFLNGTYELWNQSPLWDQDSSPFLNAESAGMKCRMIARMKRDGRKWRLEILSIWEADWDDINHVAGIYSTQPSIERS</sequence>
<proteinExistence type="predicted"/>
<evidence type="ECO:0000313" key="2">
    <source>
        <dbReference type="EMBL" id="KAL1586432.1"/>
    </source>
</evidence>
<feature type="region of interest" description="Disordered" evidence="1">
    <location>
        <begin position="22"/>
        <end position="68"/>
    </location>
</feature>
<feature type="region of interest" description="Disordered" evidence="1">
    <location>
        <begin position="105"/>
        <end position="136"/>
    </location>
</feature>
<dbReference type="GeneID" id="96006653"/>
<evidence type="ECO:0000256" key="1">
    <source>
        <dbReference type="SAM" id="MobiDB-lite"/>
    </source>
</evidence>
<protein>
    <submittedName>
        <fullName evidence="2">Uncharacterized protein</fullName>
    </submittedName>
</protein>
<dbReference type="EMBL" id="JAAQHG020000014">
    <property type="protein sequence ID" value="KAL1586432.1"/>
    <property type="molecule type" value="Genomic_DNA"/>
</dbReference>
<reference evidence="2 3" key="1">
    <citation type="journal article" date="2020" name="Microbiol. Resour. Announc.">
        <title>Draft Genome Sequence of a Cladosporium Species Isolated from the Mesophotic Ascidian Didemnum maculosum.</title>
        <authorList>
            <person name="Gioti A."/>
            <person name="Siaperas R."/>
            <person name="Nikolaivits E."/>
            <person name="Le Goff G."/>
            <person name="Ouazzani J."/>
            <person name="Kotoulas G."/>
            <person name="Topakas E."/>
        </authorList>
    </citation>
    <scope>NUCLEOTIDE SEQUENCE [LARGE SCALE GENOMIC DNA]</scope>
    <source>
        <strain evidence="2 3">TM138-S3</strain>
    </source>
</reference>
<evidence type="ECO:0000313" key="3">
    <source>
        <dbReference type="Proteomes" id="UP000803884"/>
    </source>
</evidence>
<accession>A0AB34KRN0</accession>
<comment type="caution">
    <text evidence="2">The sequence shown here is derived from an EMBL/GenBank/DDBJ whole genome shotgun (WGS) entry which is preliminary data.</text>
</comment>
<dbReference type="AlphaFoldDB" id="A0AB34KRN0"/>
<dbReference type="RefSeq" id="XP_069229537.1">
    <property type="nucleotide sequence ID" value="XM_069373815.1"/>
</dbReference>
<name>A0AB34KRN0_9PEZI</name>
<keyword evidence="3" id="KW-1185">Reference proteome</keyword>
<dbReference type="Proteomes" id="UP000803884">
    <property type="component" value="Unassembled WGS sequence"/>
</dbReference>
<organism evidence="2 3">
    <name type="scientific">Cladosporium halotolerans</name>
    <dbReference type="NCBI Taxonomy" id="1052096"/>
    <lineage>
        <taxon>Eukaryota</taxon>
        <taxon>Fungi</taxon>
        <taxon>Dikarya</taxon>
        <taxon>Ascomycota</taxon>
        <taxon>Pezizomycotina</taxon>
        <taxon>Dothideomycetes</taxon>
        <taxon>Dothideomycetidae</taxon>
        <taxon>Cladosporiales</taxon>
        <taxon>Cladosporiaceae</taxon>
        <taxon>Cladosporium</taxon>
    </lineage>
</organism>
<gene>
    <name evidence="2" type="ORF">WHR41_05210</name>
</gene>